<evidence type="ECO:0000256" key="1">
    <source>
        <dbReference type="ARBA" id="ARBA00004651"/>
    </source>
</evidence>
<dbReference type="AlphaFoldDB" id="A0A521D6A9"/>
<reference evidence="8 9" key="1">
    <citation type="submission" date="2017-05" db="EMBL/GenBank/DDBJ databases">
        <authorList>
            <person name="Varghese N."/>
            <person name="Submissions S."/>
        </authorList>
    </citation>
    <scope>NUCLEOTIDE SEQUENCE [LARGE SCALE GENOMIC DNA]</scope>
    <source>
        <strain evidence="8 9">DSM 27040</strain>
    </source>
</reference>
<feature type="transmembrane region" description="Helical" evidence="6">
    <location>
        <begin position="265"/>
        <end position="283"/>
    </location>
</feature>
<dbReference type="PANTHER" id="PTHR32322">
    <property type="entry name" value="INNER MEMBRANE TRANSPORTER"/>
    <property type="match status" value="1"/>
</dbReference>
<evidence type="ECO:0000259" key="7">
    <source>
        <dbReference type="Pfam" id="PF00892"/>
    </source>
</evidence>
<evidence type="ECO:0000256" key="3">
    <source>
        <dbReference type="ARBA" id="ARBA00022692"/>
    </source>
</evidence>
<evidence type="ECO:0000256" key="4">
    <source>
        <dbReference type="ARBA" id="ARBA00022989"/>
    </source>
</evidence>
<protein>
    <submittedName>
        <fullName evidence="8">Permease of the drug/metabolite transporter (DMT) superfamily</fullName>
    </submittedName>
</protein>
<dbReference type="PANTHER" id="PTHR32322:SF18">
    <property type="entry name" value="S-ADENOSYLMETHIONINE_S-ADENOSYLHOMOCYSTEINE TRANSPORTER"/>
    <property type="match status" value="1"/>
</dbReference>
<organism evidence="8 9">
    <name type="scientific">Saccharicrinis carchari</name>
    <dbReference type="NCBI Taxonomy" id="1168039"/>
    <lineage>
        <taxon>Bacteria</taxon>
        <taxon>Pseudomonadati</taxon>
        <taxon>Bacteroidota</taxon>
        <taxon>Bacteroidia</taxon>
        <taxon>Marinilabiliales</taxon>
        <taxon>Marinilabiliaceae</taxon>
        <taxon>Saccharicrinis</taxon>
    </lineage>
</organism>
<feature type="transmembrane region" description="Helical" evidence="6">
    <location>
        <begin position="168"/>
        <end position="188"/>
    </location>
</feature>
<sequence length="315" mass="35169">MRKIPIRTNIYDEMKNTIRQTYFLAIIACLLWSTAFAGIKIGLEYTTPLQFAGIRFFLAGIILFPLVKNRKNITLAIKHHFWLILKISLFQTMILYSLFYLGVSLVPGAIAAIFIGSSPLFAAIVSSLMQKNDKLTLPKMLTISLGIAGIVLIAYHKEWSDKDELKQLLGMGILIAANISSGVGNVFVSRQKGKIPPTTLNALQMSLGGLVLFVGSLFYEPFTGFNHPPAYFISLAWLSFLSAAAFSIWFKLLQRPGVLVSDLNIWKFIVPIFGAILSWLLLPDEQPELIPIIGMLIIAVSLIMYNFVNRKARIK</sequence>
<evidence type="ECO:0000313" key="8">
    <source>
        <dbReference type="EMBL" id="SMO67152.1"/>
    </source>
</evidence>
<evidence type="ECO:0000313" key="9">
    <source>
        <dbReference type="Proteomes" id="UP000319040"/>
    </source>
</evidence>
<dbReference type="SUPFAM" id="SSF103481">
    <property type="entry name" value="Multidrug resistance efflux transporter EmrE"/>
    <property type="match status" value="2"/>
</dbReference>
<keyword evidence="9" id="KW-1185">Reference proteome</keyword>
<keyword evidence="2" id="KW-1003">Cell membrane</keyword>
<dbReference type="InterPro" id="IPR037185">
    <property type="entry name" value="EmrE-like"/>
</dbReference>
<dbReference type="Pfam" id="PF00892">
    <property type="entry name" value="EamA"/>
    <property type="match status" value="2"/>
</dbReference>
<feature type="transmembrane region" description="Helical" evidence="6">
    <location>
        <begin position="137"/>
        <end position="156"/>
    </location>
</feature>
<evidence type="ECO:0000256" key="5">
    <source>
        <dbReference type="ARBA" id="ARBA00023136"/>
    </source>
</evidence>
<gene>
    <name evidence="8" type="ORF">SAMN06265379_104292</name>
</gene>
<feature type="domain" description="EamA" evidence="7">
    <location>
        <begin position="22"/>
        <end position="154"/>
    </location>
</feature>
<feature type="transmembrane region" description="Helical" evidence="6">
    <location>
        <begin position="231"/>
        <end position="253"/>
    </location>
</feature>
<dbReference type="InterPro" id="IPR000620">
    <property type="entry name" value="EamA_dom"/>
</dbReference>
<dbReference type="EMBL" id="FXTB01000004">
    <property type="protein sequence ID" value="SMO67152.1"/>
    <property type="molecule type" value="Genomic_DNA"/>
</dbReference>
<keyword evidence="5 6" id="KW-0472">Membrane</keyword>
<feature type="transmembrane region" description="Helical" evidence="6">
    <location>
        <begin position="105"/>
        <end position="125"/>
    </location>
</feature>
<feature type="transmembrane region" description="Helical" evidence="6">
    <location>
        <begin position="200"/>
        <end position="219"/>
    </location>
</feature>
<dbReference type="InterPro" id="IPR050638">
    <property type="entry name" value="AA-Vitamin_Transporters"/>
</dbReference>
<feature type="transmembrane region" description="Helical" evidence="6">
    <location>
        <begin position="21"/>
        <end position="43"/>
    </location>
</feature>
<feature type="transmembrane region" description="Helical" evidence="6">
    <location>
        <begin position="79"/>
        <end position="99"/>
    </location>
</feature>
<feature type="transmembrane region" description="Helical" evidence="6">
    <location>
        <begin position="49"/>
        <end position="67"/>
    </location>
</feature>
<accession>A0A521D6A9</accession>
<feature type="transmembrane region" description="Helical" evidence="6">
    <location>
        <begin position="289"/>
        <end position="308"/>
    </location>
</feature>
<dbReference type="Proteomes" id="UP000319040">
    <property type="component" value="Unassembled WGS sequence"/>
</dbReference>
<dbReference type="OrthoDB" id="9812547at2"/>
<proteinExistence type="predicted"/>
<keyword evidence="3 6" id="KW-0812">Transmembrane</keyword>
<evidence type="ECO:0000256" key="2">
    <source>
        <dbReference type="ARBA" id="ARBA00022475"/>
    </source>
</evidence>
<evidence type="ECO:0000256" key="6">
    <source>
        <dbReference type="SAM" id="Phobius"/>
    </source>
</evidence>
<dbReference type="GO" id="GO:0005886">
    <property type="term" value="C:plasma membrane"/>
    <property type="evidence" value="ECO:0007669"/>
    <property type="project" value="UniProtKB-SubCell"/>
</dbReference>
<keyword evidence="4 6" id="KW-1133">Transmembrane helix</keyword>
<feature type="domain" description="EamA" evidence="7">
    <location>
        <begin position="169"/>
        <end position="306"/>
    </location>
</feature>
<comment type="subcellular location">
    <subcellularLocation>
        <location evidence="1">Cell membrane</location>
        <topology evidence="1">Multi-pass membrane protein</topology>
    </subcellularLocation>
</comment>
<name>A0A521D6A9_SACCC</name>